<organism evidence="2 3">
    <name type="scientific">Bradyrhizobium macuxiense</name>
    <dbReference type="NCBI Taxonomy" id="1755647"/>
    <lineage>
        <taxon>Bacteria</taxon>
        <taxon>Pseudomonadati</taxon>
        <taxon>Pseudomonadota</taxon>
        <taxon>Alphaproteobacteria</taxon>
        <taxon>Hyphomicrobiales</taxon>
        <taxon>Nitrobacteraceae</taxon>
        <taxon>Bradyrhizobium</taxon>
    </lineage>
</organism>
<evidence type="ECO:0000313" key="3">
    <source>
        <dbReference type="Proteomes" id="UP000057737"/>
    </source>
</evidence>
<keyword evidence="1" id="KW-1133">Transmembrane helix</keyword>
<dbReference type="AlphaFoldDB" id="A0A120FRP6"/>
<protein>
    <submittedName>
        <fullName evidence="2">Uncharacterized protein</fullName>
    </submittedName>
</protein>
<sequence length="120" mass="12594">MRLNFATHPKTTPSQEAAYENEQLSSISLNGEGGKRALPDIGGHEGGNPKALLPIMAVVLAAFLVIGLAIPVLPLHVHQDLGLSAFVVGLVTGSQFAAVETDPSPYDTRANLIVRAGRKT</sequence>
<keyword evidence="3" id="KW-1185">Reference proteome</keyword>
<proteinExistence type="predicted"/>
<keyword evidence="1" id="KW-0472">Membrane</keyword>
<comment type="caution">
    <text evidence="2">The sequence shown here is derived from an EMBL/GenBank/DDBJ whole genome shotgun (WGS) entry which is preliminary data.</text>
</comment>
<keyword evidence="1" id="KW-0812">Transmembrane</keyword>
<gene>
    <name evidence="2" type="ORF">AS156_29340</name>
</gene>
<evidence type="ECO:0000313" key="2">
    <source>
        <dbReference type="EMBL" id="KWV60484.1"/>
    </source>
</evidence>
<evidence type="ECO:0000256" key="1">
    <source>
        <dbReference type="SAM" id="Phobius"/>
    </source>
</evidence>
<feature type="transmembrane region" description="Helical" evidence="1">
    <location>
        <begin position="51"/>
        <end position="75"/>
    </location>
</feature>
<accession>A0A120FRP6</accession>
<dbReference type="Proteomes" id="UP000057737">
    <property type="component" value="Unassembled WGS sequence"/>
</dbReference>
<reference evidence="2 3" key="1">
    <citation type="submission" date="2015-11" db="EMBL/GenBank/DDBJ databases">
        <title>Draft Genome Sequence of the Strain BR 10303 (Bradyrhizobium sp.) isolated from nodules of Centrolobium paraense.</title>
        <authorList>
            <person name="Zelli J.E."/>
            <person name="Simoes-Araujo J.L."/>
            <person name="Barauna A.C."/>
            <person name="Silva K."/>
        </authorList>
    </citation>
    <scope>NUCLEOTIDE SEQUENCE [LARGE SCALE GENOMIC DNA]</scope>
    <source>
        <strain evidence="2 3">BR 10303</strain>
    </source>
</reference>
<name>A0A120FRP6_9BRAD</name>
<dbReference type="EMBL" id="LNCU01000019">
    <property type="protein sequence ID" value="KWV60484.1"/>
    <property type="molecule type" value="Genomic_DNA"/>
</dbReference>